<comment type="caution">
    <text evidence="18">The sequence shown here is derived from an EMBL/GenBank/DDBJ whole genome shotgun (WGS) entry which is preliminary data.</text>
</comment>
<evidence type="ECO:0000256" key="9">
    <source>
        <dbReference type="ARBA" id="ARBA00047899"/>
    </source>
</evidence>
<dbReference type="SMART" id="SM00108">
    <property type="entry name" value="B_lectin"/>
    <property type="match status" value="1"/>
</dbReference>
<comment type="catalytic activity">
    <reaction evidence="10 11">
        <text>L-seryl-[protein] + ATP = O-phospho-L-seryl-[protein] + ADP + H(+)</text>
        <dbReference type="Rhea" id="RHEA:17989"/>
        <dbReference type="Rhea" id="RHEA-COMP:9863"/>
        <dbReference type="Rhea" id="RHEA-COMP:11604"/>
        <dbReference type="ChEBI" id="CHEBI:15378"/>
        <dbReference type="ChEBI" id="CHEBI:29999"/>
        <dbReference type="ChEBI" id="CHEBI:30616"/>
        <dbReference type="ChEBI" id="CHEBI:83421"/>
        <dbReference type="ChEBI" id="CHEBI:456216"/>
        <dbReference type="EC" id="2.7.11.1"/>
    </reaction>
</comment>
<dbReference type="Pfam" id="PF08276">
    <property type="entry name" value="PAN_2"/>
    <property type="match status" value="1"/>
</dbReference>
<dbReference type="InterPro" id="IPR011009">
    <property type="entry name" value="Kinase-like_dom_sf"/>
</dbReference>
<dbReference type="Gene3D" id="3.30.200.20">
    <property type="entry name" value="Phosphorylase Kinase, domain 1"/>
    <property type="match status" value="1"/>
</dbReference>
<evidence type="ECO:0000256" key="2">
    <source>
        <dbReference type="ARBA" id="ARBA00022679"/>
    </source>
</evidence>
<sequence>MRNSVQKNRLLCSVFSLILCTHVSFFFKFAISGDTITLNQFISDGQSLISSNRDFELGFFSPGNSQNRYLGIWYKKISTGTVVWVANRDHPITNKNSTLKISEGNLVLSNQTQSINWVSNSSKPVQSNQNLVAQLLDSGNFVLKYQNNDNPDEYLWQSFDFPTDTLLPGMKLGWNLKTGLNRVICSWKSAEDPSQGDFKYGIDNQGYPQLVMWKRNQYQYRSGSWNGLRFTGTPQLNENPVFGYTFVYKPKEAYYYTTWARNNSVVTELVVNNTGIVRRLTWNDRNKDWVLYTSLPLDICDTFNLCGAHGSCNMDNSPVCQCLEGFVPKAPGNWNSMDWSNGCERRSTLRCGEGEGFKRYAGVKLPDTREALVSLTMGSRECEDMCLKNCSCSAYASANAVDGTGCLLWFGDLLDVRKLIDKGQDLYVKMPASELGQTQNDERKYGSEEDPEEVELPLYDFTTISAATNNFSLDNKLGEGGFGPVYKGKLLEGKEIAVKRLLSNTAQALSEFKSEVKLIAKLQHRNLVKLLGCCIEGEERMLVYEYMPNKSLDFFIFDESRNSQLDWQKRKQIIDGIARGILYLHQDSRLRIIHRDLKASNVLLDNEMDPKISDFGLARSFGGDEIEANTSTVVGTYGYMSPEYTMDGLFSVKSDVFSFGVLLLEIVTGRKNRGFYYQNRLLNLLGHVWRLWNESNLLELVDESIVNSCNLSEVLRCMHVGLLCVQQSAEDRPSMSSVVLMLGGETINLRAPRHPGYFIELENSNQTDSSSSNQEYRTATDMTMTISESR</sequence>
<dbReference type="InterPro" id="IPR001245">
    <property type="entry name" value="Ser-Thr/Tyr_kinase_cat_dom"/>
</dbReference>
<keyword evidence="7" id="KW-1015">Disulfide bond</keyword>
<gene>
    <name evidence="18" type="ORF">Syun_010380</name>
</gene>
<dbReference type="InterPro" id="IPR024171">
    <property type="entry name" value="SRK-like_kinase"/>
</dbReference>
<dbReference type="Gene3D" id="1.10.510.10">
    <property type="entry name" value="Transferase(Phosphotransferase) domain 1"/>
    <property type="match status" value="1"/>
</dbReference>
<evidence type="ECO:0000256" key="6">
    <source>
        <dbReference type="ARBA" id="ARBA00022840"/>
    </source>
</evidence>
<dbReference type="PROSITE" id="PS50026">
    <property type="entry name" value="EGF_3"/>
    <property type="match status" value="1"/>
</dbReference>
<evidence type="ECO:0000256" key="7">
    <source>
        <dbReference type="ARBA" id="ARBA00023157"/>
    </source>
</evidence>
<dbReference type="Pfam" id="PF07714">
    <property type="entry name" value="PK_Tyr_Ser-Thr"/>
    <property type="match status" value="1"/>
</dbReference>
<dbReference type="EMBL" id="JBBNAF010000004">
    <property type="protein sequence ID" value="KAK9152071.1"/>
    <property type="molecule type" value="Genomic_DNA"/>
</dbReference>
<keyword evidence="5 11" id="KW-0418">Kinase</keyword>
<dbReference type="PANTHER" id="PTHR32444">
    <property type="entry name" value="BULB-TYPE LECTIN DOMAIN-CONTAINING PROTEIN"/>
    <property type="match status" value="1"/>
</dbReference>
<dbReference type="CDD" id="cd14066">
    <property type="entry name" value="STKc_IRAK"/>
    <property type="match status" value="1"/>
</dbReference>
<dbReference type="SUPFAM" id="SSF51110">
    <property type="entry name" value="alpha-D-mannose-specific plant lectins"/>
    <property type="match status" value="1"/>
</dbReference>
<evidence type="ECO:0000259" key="15">
    <source>
        <dbReference type="PROSITE" id="PS50026"/>
    </source>
</evidence>
<dbReference type="InterPro" id="IPR000719">
    <property type="entry name" value="Prot_kinase_dom"/>
</dbReference>
<name>A0AAP0KGE6_9MAGN</name>
<dbReference type="GO" id="GO:0048544">
    <property type="term" value="P:recognition of pollen"/>
    <property type="evidence" value="ECO:0007669"/>
    <property type="project" value="InterPro"/>
</dbReference>
<evidence type="ECO:0000256" key="11">
    <source>
        <dbReference type="PIRNR" id="PIRNR000641"/>
    </source>
</evidence>
<evidence type="ECO:0000256" key="13">
    <source>
        <dbReference type="SAM" id="MobiDB-lite"/>
    </source>
</evidence>
<feature type="domain" description="Bulb-type lectin" evidence="16">
    <location>
        <begin position="33"/>
        <end position="156"/>
    </location>
</feature>
<evidence type="ECO:0000259" key="17">
    <source>
        <dbReference type="PROSITE" id="PS50948"/>
    </source>
</evidence>
<dbReference type="PROSITE" id="PS50927">
    <property type="entry name" value="BULB_LECTIN"/>
    <property type="match status" value="1"/>
</dbReference>
<keyword evidence="19" id="KW-1185">Reference proteome</keyword>
<dbReference type="GO" id="GO:0004674">
    <property type="term" value="F:protein serine/threonine kinase activity"/>
    <property type="evidence" value="ECO:0007669"/>
    <property type="project" value="UniProtKB-KW"/>
</dbReference>
<keyword evidence="8" id="KW-0325">Glycoprotein</keyword>
<dbReference type="Pfam" id="PF00954">
    <property type="entry name" value="S_locus_glycop"/>
    <property type="match status" value="1"/>
</dbReference>
<dbReference type="Gene3D" id="2.90.10.10">
    <property type="entry name" value="Bulb-type lectin domain"/>
    <property type="match status" value="1"/>
</dbReference>
<evidence type="ECO:0000259" key="16">
    <source>
        <dbReference type="PROSITE" id="PS50927"/>
    </source>
</evidence>
<feature type="domain" description="Apple" evidence="17">
    <location>
        <begin position="351"/>
        <end position="431"/>
    </location>
</feature>
<evidence type="ECO:0000256" key="12">
    <source>
        <dbReference type="PROSITE-ProRule" id="PRU00076"/>
    </source>
</evidence>
<evidence type="ECO:0000256" key="4">
    <source>
        <dbReference type="ARBA" id="ARBA00022741"/>
    </source>
</evidence>
<keyword evidence="6 11" id="KW-0067">ATP-binding</keyword>
<evidence type="ECO:0000256" key="10">
    <source>
        <dbReference type="ARBA" id="ARBA00048679"/>
    </source>
</evidence>
<dbReference type="SUPFAM" id="SSF56112">
    <property type="entry name" value="Protein kinase-like (PK-like)"/>
    <property type="match status" value="1"/>
</dbReference>
<dbReference type="SMART" id="SM00220">
    <property type="entry name" value="S_TKc"/>
    <property type="match status" value="1"/>
</dbReference>
<evidence type="ECO:0000313" key="18">
    <source>
        <dbReference type="EMBL" id="KAK9152071.1"/>
    </source>
</evidence>
<dbReference type="PROSITE" id="PS00108">
    <property type="entry name" value="PROTEIN_KINASE_ST"/>
    <property type="match status" value="1"/>
</dbReference>
<feature type="region of interest" description="Disordered" evidence="13">
    <location>
        <begin position="763"/>
        <end position="790"/>
    </location>
</feature>
<dbReference type="InterPro" id="IPR000742">
    <property type="entry name" value="EGF"/>
</dbReference>
<evidence type="ECO:0000259" key="14">
    <source>
        <dbReference type="PROSITE" id="PS50011"/>
    </source>
</evidence>
<keyword evidence="4 11" id="KW-0547">Nucleotide-binding</keyword>
<dbReference type="SMART" id="SM00473">
    <property type="entry name" value="PAN_AP"/>
    <property type="match status" value="1"/>
</dbReference>
<dbReference type="PROSITE" id="PS50011">
    <property type="entry name" value="PROTEIN_KINASE_DOM"/>
    <property type="match status" value="1"/>
</dbReference>
<feature type="compositionally biased region" description="Low complexity" evidence="13">
    <location>
        <begin position="763"/>
        <end position="774"/>
    </location>
</feature>
<accession>A0AAP0KGE6</accession>
<evidence type="ECO:0000256" key="5">
    <source>
        <dbReference type="ARBA" id="ARBA00022777"/>
    </source>
</evidence>
<feature type="domain" description="EGF-like" evidence="15">
    <location>
        <begin position="296"/>
        <end position="332"/>
    </location>
</feature>
<evidence type="ECO:0000256" key="3">
    <source>
        <dbReference type="ARBA" id="ARBA00022729"/>
    </source>
</evidence>
<comment type="caution">
    <text evidence="12">Lacks conserved residue(s) required for the propagation of feature annotation.</text>
</comment>
<proteinExistence type="inferred from homology"/>
<dbReference type="AlphaFoldDB" id="A0AAP0KGE6"/>
<dbReference type="EC" id="2.7.11.1" evidence="11"/>
<evidence type="ECO:0000313" key="19">
    <source>
        <dbReference type="Proteomes" id="UP001420932"/>
    </source>
</evidence>
<keyword evidence="2 11" id="KW-0808">Transferase</keyword>
<organism evidence="18 19">
    <name type="scientific">Stephania yunnanensis</name>
    <dbReference type="NCBI Taxonomy" id="152371"/>
    <lineage>
        <taxon>Eukaryota</taxon>
        <taxon>Viridiplantae</taxon>
        <taxon>Streptophyta</taxon>
        <taxon>Embryophyta</taxon>
        <taxon>Tracheophyta</taxon>
        <taxon>Spermatophyta</taxon>
        <taxon>Magnoliopsida</taxon>
        <taxon>Ranunculales</taxon>
        <taxon>Menispermaceae</taxon>
        <taxon>Menispermoideae</taxon>
        <taxon>Cissampelideae</taxon>
        <taxon>Stephania</taxon>
    </lineage>
</organism>
<dbReference type="InterPro" id="IPR003609">
    <property type="entry name" value="Pan_app"/>
</dbReference>
<protein>
    <recommendedName>
        <fullName evidence="11">Receptor-like serine/threonine-protein kinase</fullName>
        <ecNumber evidence="11">2.7.11.1</ecNumber>
    </recommendedName>
</protein>
<feature type="compositionally biased region" description="Polar residues" evidence="13">
    <location>
        <begin position="775"/>
        <end position="790"/>
    </location>
</feature>
<dbReference type="CDD" id="cd01098">
    <property type="entry name" value="PAN_AP_plant"/>
    <property type="match status" value="1"/>
</dbReference>
<keyword evidence="12" id="KW-0245">EGF-like domain</keyword>
<dbReference type="InterPro" id="IPR008271">
    <property type="entry name" value="Ser/Thr_kinase_AS"/>
</dbReference>
<feature type="domain" description="Protein kinase" evidence="14">
    <location>
        <begin position="471"/>
        <end position="757"/>
    </location>
</feature>
<reference evidence="18 19" key="1">
    <citation type="submission" date="2024-01" db="EMBL/GenBank/DDBJ databases">
        <title>Genome assemblies of Stephania.</title>
        <authorList>
            <person name="Yang L."/>
        </authorList>
    </citation>
    <scope>NUCLEOTIDE SEQUENCE [LARGE SCALE GENOMIC DNA]</scope>
    <source>
        <strain evidence="18">YNDBR</strain>
        <tissue evidence="18">Leaf</tissue>
    </source>
</reference>
<dbReference type="InterPro" id="IPR000858">
    <property type="entry name" value="S_locus_glycoprot_dom"/>
</dbReference>
<dbReference type="PIRSF" id="PIRSF000641">
    <property type="entry name" value="SRK"/>
    <property type="match status" value="1"/>
</dbReference>
<keyword evidence="3" id="KW-0732">Signal</keyword>
<dbReference type="FunFam" id="2.90.10.10:FF:000004">
    <property type="entry name" value="G-type lectin S-receptor-like serine/threonine-protein kinase"/>
    <property type="match status" value="1"/>
</dbReference>
<dbReference type="InterPro" id="IPR001480">
    <property type="entry name" value="Bulb-type_lectin_dom"/>
</dbReference>
<dbReference type="InterPro" id="IPR036426">
    <property type="entry name" value="Bulb-type_lectin_dom_sf"/>
</dbReference>
<dbReference type="FunFam" id="1.10.510.10:FF:000060">
    <property type="entry name" value="G-type lectin S-receptor-like serine/threonine-protein kinase"/>
    <property type="match status" value="1"/>
</dbReference>
<dbReference type="FunFam" id="3.30.200.20:FF:000195">
    <property type="entry name" value="G-type lectin S-receptor-like serine/threonine-protein kinase"/>
    <property type="match status" value="1"/>
</dbReference>
<comment type="catalytic activity">
    <reaction evidence="9 11">
        <text>L-threonyl-[protein] + ATP = O-phospho-L-threonyl-[protein] + ADP + H(+)</text>
        <dbReference type="Rhea" id="RHEA:46608"/>
        <dbReference type="Rhea" id="RHEA-COMP:11060"/>
        <dbReference type="Rhea" id="RHEA-COMP:11605"/>
        <dbReference type="ChEBI" id="CHEBI:15378"/>
        <dbReference type="ChEBI" id="CHEBI:30013"/>
        <dbReference type="ChEBI" id="CHEBI:30616"/>
        <dbReference type="ChEBI" id="CHEBI:61977"/>
        <dbReference type="ChEBI" id="CHEBI:456216"/>
        <dbReference type="EC" id="2.7.11.1"/>
    </reaction>
</comment>
<dbReference type="Pfam" id="PF01453">
    <property type="entry name" value="B_lectin"/>
    <property type="match status" value="1"/>
</dbReference>
<comment type="similarity">
    <text evidence="11">Belongs to the protein kinase superfamily. Ser/Thr protein kinase family.</text>
</comment>
<dbReference type="PANTHER" id="PTHR32444:SF183">
    <property type="entry name" value="APPLE DOMAIN-CONTAINING PROTEIN"/>
    <property type="match status" value="1"/>
</dbReference>
<evidence type="ECO:0000256" key="1">
    <source>
        <dbReference type="ARBA" id="ARBA00022527"/>
    </source>
</evidence>
<dbReference type="GO" id="GO:0005524">
    <property type="term" value="F:ATP binding"/>
    <property type="evidence" value="ECO:0007669"/>
    <property type="project" value="UniProtKB-KW"/>
</dbReference>
<dbReference type="Proteomes" id="UP001420932">
    <property type="component" value="Unassembled WGS sequence"/>
</dbReference>
<dbReference type="PROSITE" id="PS50948">
    <property type="entry name" value="PAN"/>
    <property type="match status" value="1"/>
</dbReference>
<keyword evidence="1 11" id="KW-0723">Serine/threonine-protein kinase</keyword>
<dbReference type="CDD" id="cd00028">
    <property type="entry name" value="B_lectin"/>
    <property type="match status" value="1"/>
</dbReference>
<evidence type="ECO:0000256" key="8">
    <source>
        <dbReference type="ARBA" id="ARBA00023180"/>
    </source>
</evidence>